<reference evidence="2 3" key="1">
    <citation type="submission" date="2023-10" db="EMBL/GenBank/DDBJ databases">
        <title>Genomes of two closely related lineages of the louse Polyplax serrata with different host specificities.</title>
        <authorList>
            <person name="Martinu J."/>
            <person name="Tarabai H."/>
            <person name="Stefka J."/>
            <person name="Hypsa V."/>
        </authorList>
    </citation>
    <scope>NUCLEOTIDE SEQUENCE [LARGE SCALE GENOMIC DNA]</scope>
    <source>
        <strain evidence="2">HR10_N</strain>
    </source>
</reference>
<feature type="compositionally biased region" description="Basic and acidic residues" evidence="1">
    <location>
        <begin position="1"/>
        <end position="24"/>
    </location>
</feature>
<accession>A0AAN8NLW6</accession>
<comment type="caution">
    <text evidence="2">The sequence shown here is derived from an EMBL/GenBank/DDBJ whole genome shotgun (WGS) entry which is preliminary data.</text>
</comment>
<organism evidence="2 3">
    <name type="scientific">Polyplax serrata</name>
    <name type="common">Common mouse louse</name>
    <dbReference type="NCBI Taxonomy" id="468196"/>
    <lineage>
        <taxon>Eukaryota</taxon>
        <taxon>Metazoa</taxon>
        <taxon>Ecdysozoa</taxon>
        <taxon>Arthropoda</taxon>
        <taxon>Hexapoda</taxon>
        <taxon>Insecta</taxon>
        <taxon>Pterygota</taxon>
        <taxon>Neoptera</taxon>
        <taxon>Paraneoptera</taxon>
        <taxon>Psocodea</taxon>
        <taxon>Troctomorpha</taxon>
        <taxon>Phthiraptera</taxon>
        <taxon>Anoplura</taxon>
        <taxon>Polyplacidae</taxon>
        <taxon>Polyplax</taxon>
    </lineage>
</organism>
<feature type="region of interest" description="Disordered" evidence="1">
    <location>
        <begin position="1"/>
        <end position="33"/>
    </location>
</feature>
<dbReference type="Proteomes" id="UP001372834">
    <property type="component" value="Unassembled WGS sequence"/>
</dbReference>
<gene>
    <name evidence="2" type="ORF">RUM43_011283</name>
</gene>
<proteinExistence type="predicted"/>
<evidence type="ECO:0000313" key="2">
    <source>
        <dbReference type="EMBL" id="KAK6620980.1"/>
    </source>
</evidence>
<evidence type="ECO:0000313" key="3">
    <source>
        <dbReference type="Proteomes" id="UP001372834"/>
    </source>
</evidence>
<dbReference type="AlphaFoldDB" id="A0AAN8NLW6"/>
<sequence>MKTKTSGRDDRRPRSDKSEDENKTNGKTKLKRMEPKDWMSGLLDFEHSIISLGYFSSADNNDESSRNPEEIVRF</sequence>
<protein>
    <submittedName>
        <fullName evidence="2">Uncharacterized protein</fullName>
    </submittedName>
</protein>
<dbReference type="EMBL" id="JAWJWE010000039">
    <property type="protein sequence ID" value="KAK6620980.1"/>
    <property type="molecule type" value="Genomic_DNA"/>
</dbReference>
<name>A0AAN8NLW6_POLSC</name>
<evidence type="ECO:0000256" key="1">
    <source>
        <dbReference type="SAM" id="MobiDB-lite"/>
    </source>
</evidence>